<evidence type="ECO:0000313" key="10">
    <source>
        <dbReference type="EMBL" id="KFD47967.1"/>
    </source>
</evidence>
<dbReference type="NCBIfam" id="TIGR00805">
    <property type="entry name" value="oat"/>
    <property type="match status" value="1"/>
</dbReference>
<feature type="transmembrane region" description="Helical" evidence="8">
    <location>
        <begin position="422"/>
        <end position="444"/>
    </location>
</feature>
<keyword evidence="8" id="KW-0406">Ion transport</keyword>
<feature type="transmembrane region" description="Helical" evidence="8">
    <location>
        <begin position="641"/>
        <end position="665"/>
    </location>
</feature>
<dbReference type="InterPro" id="IPR002350">
    <property type="entry name" value="Kazal_dom"/>
</dbReference>
<accession>A0A085LSM1</accession>
<comment type="caution">
    <text evidence="8">Lacks conserved residue(s) required for the propagation of feature annotation.</text>
</comment>
<feature type="transmembrane region" description="Helical" evidence="8">
    <location>
        <begin position="677"/>
        <end position="698"/>
    </location>
</feature>
<organism evidence="10 11">
    <name type="scientific">Trichuris suis</name>
    <name type="common">pig whipworm</name>
    <dbReference type="NCBI Taxonomy" id="68888"/>
    <lineage>
        <taxon>Eukaryota</taxon>
        <taxon>Metazoa</taxon>
        <taxon>Ecdysozoa</taxon>
        <taxon>Nematoda</taxon>
        <taxon>Enoplea</taxon>
        <taxon>Dorylaimia</taxon>
        <taxon>Trichinellida</taxon>
        <taxon>Trichuridae</taxon>
        <taxon>Trichuris</taxon>
    </lineage>
</organism>
<comment type="subcellular location">
    <subcellularLocation>
        <location evidence="1 8">Cell membrane</location>
        <topology evidence="1 8">Multi-pass membrane protein</topology>
    </subcellularLocation>
</comment>
<dbReference type="GO" id="GO:0043252">
    <property type="term" value="P:sodium-independent organic anion transport"/>
    <property type="evidence" value="ECO:0007669"/>
    <property type="project" value="TreeGrafter"/>
</dbReference>
<sequence>MSLLPKISSLWRFLIAFCLCFFLETMTSTYLISCVQSIERQFQITSKLSGILISSGDVGYMFTVVVLAYFGSKGNRPRWIGCGFLFTSLACFLIALPSFIFRPQQSHQFAFSNDTFGNLKLPVQLITYGEVDSVRKLLAHPHIGCSIRNWIVRDGVQLPKRWYSFDQSVHLCADDENMLTFDIEEPLREMLLFYLSQTTTYEIFARHLVDAFNSIYAQPQSQLAWQHYHKERLHNMSRMPSYCSRLVNRVRLFADDQHCEMRRTNEIAFVFVFIGMILIGIGHSMPWTLGVPLIDDCVKKSNAPAYFSGVFFIKILGPMVGFFLGGLCNHLYYNLSSDPVISYTDVNWIGAWWLGFLLIFFLLPAPAMMLFFLPRFDPVAKQSKFDGKQLQPEGHPESMNSVSFQHDESQSGSPLVLELRKFIFALVLLFKSPVYMLSLVGRLFEFLSYKGFSVFQTKYLEGNFDLPVRVSTFYLGRMNCLIVHILNCQVAFWISGIFDVVIFAMGTLLGSFLMRKLRLQGRRAAAFVAACTGVCAVASVLQIFLSCNFAKKSLAAAAAPSLHTTDALTFNNSCNSHCECDPHLLFPVCSSSGKAYFSPCEAGCQQFSPANLPKNFTDCFCVDSGSYVSQENCSSDCRIPIIMYFALISISGFASGISMLPSVFITLRSVPIHLKSVALGFSGFLLSLLSTLPSPIMYGHVIDSTCLLWKKSCGKHGSCSLYDVDALRTKHISLHASLRLVSFLFDLTVIYWAKGLKFLDEPSFQAREAPEEVTTLPAVPIKKRRCESLHVASRTARRTFRKVSEVVSRDDHLILQARIRSGSISL</sequence>
<keyword evidence="6 8" id="KW-0472">Membrane</keyword>
<dbReference type="PROSITE" id="PS51465">
    <property type="entry name" value="KAZAL_2"/>
    <property type="match status" value="1"/>
</dbReference>
<dbReference type="InterPro" id="IPR036058">
    <property type="entry name" value="Kazal_dom_sf"/>
</dbReference>
<evidence type="ECO:0000259" key="9">
    <source>
        <dbReference type="PROSITE" id="PS51465"/>
    </source>
</evidence>
<protein>
    <recommendedName>
        <fullName evidence="8">Solute carrier organic anion transporter family member</fullName>
    </recommendedName>
</protein>
<evidence type="ECO:0000256" key="7">
    <source>
        <dbReference type="ARBA" id="ARBA00023157"/>
    </source>
</evidence>
<dbReference type="Proteomes" id="UP000030764">
    <property type="component" value="Unassembled WGS sequence"/>
</dbReference>
<evidence type="ECO:0000256" key="4">
    <source>
        <dbReference type="ARBA" id="ARBA00022692"/>
    </source>
</evidence>
<dbReference type="AlphaFoldDB" id="A0A085LSM1"/>
<evidence type="ECO:0000313" key="11">
    <source>
        <dbReference type="Proteomes" id="UP000030764"/>
    </source>
</evidence>
<evidence type="ECO:0000256" key="1">
    <source>
        <dbReference type="ARBA" id="ARBA00004651"/>
    </source>
</evidence>
<name>A0A085LSM1_9BILA</name>
<dbReference type="SUPFAM" id="SSF100895">
    <property type="entry name" value="Kazal-type serine protease inhibitors"/>
    <property type="match status" value="1"/>
</dbReference>
<keyword evidence="11" id="KW-1185">Reference proteome</keyword>
<evidence type="ECO:0000256" key="8">
    <source>
        <dbReference type="RuleBase" id="RU362056"/>
    </source>
</evidence>
<feature type="domain" description="Kazal-like" evidence="9">
    <location>
        <begin position="568"/>
        <end position="620"/>
    </location>
</feature>
<evidence type="ECO:0000256" key="5">
    <source>
        <dbReference type="ARBA" id="ARBA00022989"/>
    </source>
</evidence>
<dbReference type="SUPFAM" id="SSF103473">
    <property type="entry name" value="MFS general substrate transporter"/>
    <property type="match status" value="1"/>
</dbReference>
<dbReference type="PANTHER" id="PTHR11388">
    <property type="entry name" value="ORGANIC ANION TRANSPORTER"/>
    <property type="match status" value="1"/>
</dbReference>
<reference evidence="10 11" key="1">
    <citation type="journal article" date="2014" name="Nat. Genet.">
        <title>Genome and transcriptome of the porcine whipworm Trichuris suis.</title>
        <authorList>
            <person name="Jex A.R."/>
            <person name="Nejsum P."/>
            <person name="Schwarz E.M."/>
            <person name="Hu L."/>
            <person name="Young N.D."/>
            <person name="Hall R.S."/>
            <person name="Korhonen P.K."/>
            <person name="Liao S."/>
            <person name="Thamsborg S."/>
            <person name="Xia J."/>
            <person name="Xu P."/>
            <person name="Wang S."/>
            <person name="Scheerlinck J.P."/>
            <person name="Hofmann A."/>
            <person name="Sternberg P.W."/>
            <person name="Wang J."/>
            <person name="Gasser R.B."/>
        </authorList>
    </citation>
    <scope>NUCLEOTIDE SEQUENCE [LARGE SCALE GENOMIC DNA]</scope>
    <source>
        <strain evidence="10">DCEP-RM93M</strain>
    </source>
</reference>
<dbReference type="InterPro" id="IPR036259">
    <property type="entry name" value="MFS_trans_sf"/>
</dbReference>
<dbReference type="InterPro" id="IPR004156">
    <property type="entry name" value="OATP"/>
</dbReference>
<evidence type="ECO:0000256" key="2">
    <source>
        <dbReference type="ARBA" id="ARBA00009657"/>
    </source>
</evidence>
<keyword evidence="4 8" id="KW-0812">Transmembrane</keyword>
<evidence type="ECO:0000256" key="6">
    <source>
        <dbReference type="ARBA" id="ARBA00023136"/>
    </source>
</evidence>
<dbReference type="Gene3D" id="1.20.1250.20">
    <property type="entry name" value="MFS general substrate transporter like domains"/>
    <property type="match status" value="2"/>
</dbReference>
<dbReference type="Pfam" id="PF03137">
    <property type="entry name" value="OATP"/>
    <property type="match status" value="2"/>
</dbReference>
<feature type="transmembrane region" description="Helical" evidence="8">
    <location>
        <begin position="352"/>
        <end position="373"/>
    </location>
</feature>
<dbReference type="GO" id="GO:0016323">
    <property type="term" value="C:basolateral plasma membrane"/>
    <property type="evidence" value="ECO:0007669"/>
    <property type="project" value="TreeGrafter"/>
</dbReference>
<dbReference type="PANTHER" id="PTHR11388:SF76">
    <property type="entry name" value="SOLUTE CARRIER ORGANIC ANION TRANSPORTER FAMILY MEMBER"/>
    <property type="match status" value="1"/>
</dbReference>
<keyword evidence="8" id="KW-0813">Transport</keyword>
<evidence type="ECO:0000256" key="3">
    <source>
        <dbReference type="ARBA" id="ARBA00022475"/>
    </source>
</evidence>
<keyword evidence="7" id="KW-1015">Disulfide bond</keyword>
<dbReference type="GO" id="GO:0006811">
    <property type="term" value="P:monoatomic ion transport"/>
    <property type="evidence" value="ECO:0007669"/>
    <property type="project" value="UniProtKB-KW"/>
</dbReference>
<feature type="transmembrane region" description="Helical" evidence="8">
    <location>
        <begin position="82"/>
        <end position="101"/>
    </location>
</feature>
<feature type="transmembrane region" description="Helical" evidence="8">
    <location>
        <begin position="306"/>
        <end position="332"/>
    </location>
</feature>
<dbReference type="EMBL" id="KL363308">
    <property type="protein sequence ID" value="KFD47967.1"/>
    <property type="molecule type" value="Genomic_DNA"/>
</dbReference>
<feature type="transmembrane region" description="Helical" evidence="8">
    <location>
        <begin position="525"/>
        <end position="545"/>
    </location>
</feature>
<feature type="transmembrane region" description="Helical" evidence="8">
    <location>
        <begin position="50"/>
        <end position="70"/>
    </location>
</feature>
<dbReference type="GO" id="GO:0015347">
    <property type="term" value="F:sodium-independent organic anion transmembrane transporter activity"/>
    <property type="evidence" value="ECO:0007669"/>
    <property type="project" value="TreeGrafter"/>
</dbReference>
<keyword evidence="3" id="KW-1003">Cell membrane</keyword>
<dbReference type="CDD" id="cd17336">
    <property type="entry name" value="MFS_SLCO_OATP"/>
    <property type="match status" value="1"/>
</dbReference>
<keyword evidence="5 8" id="KW-1133">Transmembrane helix</keyword>
<comment type="similarity">
    <text evidence="2 8">Belongs to the organo anion transporter (TC 2.A.60) family.</text>
</comment>
<feature type="transmembrane region" description="Helical" evidence="8">
    <location>
        <begin position="491"/>
        <end position="513"/>
    </location>
</feature>
<feature type="transmembrane region" description="Helical" evidence="8">
    <location>
        <begin position="267"/>
        <end position="294"/>
    </location>
</feature>
<proteinExistence type="inferred from homology"/>
<gene>
    <name evidence="10" type="ORF">M513_11144</name>
</gene>